<reference evidence="2" key="1">
    <citation type="submission" date="2020-05" db="EMBL/GenBank/DDBJ databases">
        <title>WGS assembly of Panicum virgatum.</title>
        <authorList>
            <person name="Lovell J.T."/>
            <person name="Jenkins J."/>
            <person name="Shu S."/>
            <person name="Juenger T.E."/>
            <person name="Schmutz J."/>
        </authorList>
    </citation>
    <scope>NUCLEOTIDE SEQUENCE</scope>
    <source>
        <strain evidence="2">AP13</strain>
    </source>
</reference>
<sequence>TRSSPQAGTITAAAPTEGRHCHSSTKPVAEAPSPSAVLATRQRTSATPHHHTSSRHAAPPHLLLAGQKAPARATWPRPLPHLLLAPLPHYRARRPQPLPRSAPGHAGRLR</sequence>
<dbReference type="EMBL" id="CM029051">
    <property type="protein sequence ID" value="KAG2560416.1"/>
    <property type="molecule type" value="Genomic_DNA"/>
</dbReference>
<feature type="region of interest" description="Disordered" evidence="1">
    <location>
        <begin position="1"/>
        <end position="71"/>
    </location>
</feature>
<name>A0A8T0PMW3_PANVG</name>
<evidence type="ECO:0000256" key="1">
    <source>
        <dbReference type="SAM" id="MobiDB-lite"/>
    </source>
</evidence>
<organism evidence="2 3">
    <name type="scientific">Panicum virgatum</name>
    <name type="common">Blackwell switchgrass</name>
    <dbReference type="NCBI Taxonomy" id="38727"/>
    <lineage>
        <taxon>Eukaryota</taxon>
        <taxon>Viridiplantae</taxon>
        <taxon>Streptophyta</taxon>
        <taxon>Embryophyta</taxon>
        <taxon>Tracheophyta</taxon>
        <taxon>Spermatophyta</taxon>
        <taxon>Magnoliopsida</taxon>
        <taxon>Liliopsida</taxon>
        <taxon>Poales</taxon>
        <taxon>Poaceae</taxon>
        <taxon>PACMAD clade</taxon>
        <taxon>Panicoideae</taxon>
        <taxon>Panicodae</taxon>
        <taxon>Paniceae</taxon>
        <taxon>Panicinae</taxon>
        <taxon>Panicum</taxon>
        <taxon>Panicum sect. Hiantes</taxon>
    </lineage>
</organism>
<keyword evidence="3" id="KW-1185">Reference proteome</keyword>
<evidence type="ECO:0000313" key="2">
    <source>
        <dbReference type="EMBL" id="KAG2560416.1"/>
    </source>
</evidence>
<feature type="non-terminal residue" evidence="2">
    <location>
        <position position="110"/>
    </location>
</feature>
<dbReference type="Proteomes" id="UP000823388">
    <property type="component" value="Chromosome 8K"/>
</dbReference>
<comment type="caution">
    <text evidence="2">The sequence shown here is derived from an EMBL/GenBank/DDBJ whole genome shotgun (WGS) entry which is preliminary data.</text>
</comment>
<dbReference type="AlphaFoldDB" id="A0A8T0PMW3"/>
<proteinExistence type="predicted"/>
<gene>
    <name evidence="2" type="ORF">PVAP13_8KG055584</name>
</gene>
<feature type="non-terminal residue" evidence="2">
    <location>
        <position position="1"/>
    </location>
</feature>
<accession>A0A8T0PMW3</accession>
<protein>
    <submittedName>
        <fullName evidence="2">Uncharacterized protein</fullName>
    </submittedName>
</protein>
<evidence type="ECO:0000313" key="3">
    <source>
        <dbReference type="Proteomes" id="UP000823388"/>
    </source>
</evidence>